<evidence type="ECO:0000256" key="1">
    <source>
        <dbReference type="ARBA" id="ARBA00004496"/>
    </source>
</evidence>
<comment type="caution">
    <text evidence="8">The sequence shown here is derived from an EMBL/GenBank/DDBJ whole genome shotgun (WGS) entry which is preliminary data.</text>
</comment>
<keyword evidence="11" id="KW-1185">Reference proteome</keyword>
<dbReference type="AlphaFoldDB" id="A0A0M9CGH0"/>
<dbReference type="EMBL" id="FNUE01000001">
    <property type="protein sequence ID" value="SEE05724.1"/>
    <property type="molecule type" value="Genomic_DNA"/>
</dbReference>
<proteinExistence type="inferred from homology"/>
<evidence type="ECO:0000256" key="2">
    <source>
        <dbReference type="ARBA" id="ARBA00009695"/>
    </source>
</evidence>
<dbReference type="Gene3D" id="1.10.10.10">
    <property type="entry name" value="Winged helix-like DNA-binding domain superfamily/Winged helix DNA-binding domain"/>
    <property type="match status" value="2"/>
</dbReference>
<dbReference type="InterPro" id="IPR053925">
    <property type="entry name" value="RecX_HTH_3rd"/>
</dbReference>
<dbReference type="InterPro" id="IPR036388">
    <property type="entry name" value="WH-like_DNA-bd_sf"/>
</dbReference>
<dbReference type="GO" id="GO:0006282">
    <property type="term" value="P:regulation of DNA repair"/>
    <property type="evidence" value="ECO:0007669"/>
    <property type="project" value="UniProtKB-UniRule"/>
</dbReference>
<evidence type="ECO:0000313" key="9">
    <source>
        <dbReference type="EMBL" id="SEE05724.1"/>
    </source>
</evidence>
<dbReference type="PANTHER" id="PTHR33602:SF1">
    <property type="entry name" value="REGULATORY PROTEIN RECX FAMILY PROTEIN"/>
    <property type="match status" value="1"/>
</dbReference>
<dbReference type="HAMAP" id="MF_01114">
    <property type="entry name" value="RecX"/>
    <property type="match status" value="1"/>
</dbReference>
<feature type="domain" description="RecX second three-helical" evidence="6">
    <location>
        <begin position="60"/>
        <end position="101"/>
    </location>
</feature>
<dbReference type="Proteomes" id="UP000037716">
    <property type="component" value="Unassembled WGS sequence"/>
</dbReference>
<dbReference type="Pfam" id="PF02631">
    <property type="entry name" value="RecX_HTH2"/>
    <property type="match status" value="1"/>
</dbReference>
<reference evidence="8 10" key="1">
    <citation type="submission" date="2015-07" db="EMBL/GenBank/DDBJ databases">
        <title>Genome of Polaribacter dokdonenesis DSW-5, isolated from seawater off Dokdo in Korea.</title>
        <authorList>
            <person name="Yoon K."/>
            <person name="Song J.Y."/>
            <person name="Kim J.F."/>
        </authorList>
    </citation>
    <scope>NUCLEOTIDE SEQUENCE [LARGE SCALE GENOMIC DNA]</scope>
    <source>
        <strain evidence="8 10">DSW-5</strain>
    </source>
</reference>
<dbReference type="InterPro" id="IPR053924">
    <property type="entry name" value="RecX_HTH_2nd"/>
</dbReference>
<dbReference type="GO" id="GO:0005737">
    <property type="term" value="C:cytoplasm"/>
    <property type="evidence" value="ECO:0007669"/>
    <property type="project" value="UniProtKB-SubCell"/>
</dbReference>
<evidence type="ECO:0000256" key="4">
    <source>
        <dbReference type="ARBA" id="ARBA00022490"/>
    </source>
</evidence>
<comment type="function">
    <text evidence="5">Modulates RecA activity.</text>
</comment>
<accession>A0A0M9CGH0</accession>
<evidence type="ECO:0000313" key="10">
    <source>
        <dbReference type="Proteomes" id="UP000037716"/>
    </source>
</evidence>
<dbReference type="Pfam" id="PF21981">
    <property type="entry name" value="RecX_HTH3"/>
    <property type="match status" value="1"/>
</dbReference>
<dbReference type="InterPro" id="IPR003783">
    <property type="entry name" value="Regulatory_RecX"/>
</dbReference>
<dbReference type="STRING" id="1300348.I602_1239"/>
<evidence type="ECO:0000259" key="7">
    <source>
        <dbReference type="Pfam" id="PF21981"/>
    </source>
</evidence>
<comment type="similarity">
    <text evidence="2 5">Belongs to the RecX family.</text>
</comment>
<comment type="subcellular location">
    <subcellularLocation>
        <location evidence="1 5">Cytoplasm</location>
    </subcellularLocation>
</comment>
<dbReference type="EMBL" id="LGBR01000001">
    <property type="protein sequence ID" value="KOY51679.1"/>
    <property type="molecule type" value="Genomic_DNA"/>
</dbReference>
<protein>
    <recommendedName>
        <fullName evidence="3 5">Regulatory protein RecX</fullName>
    </recommendedName>
</protein>
<evidence type="ECO:0000313" key="8">
    <source>
        <dbReference type="EMBL" id="KOY51679.1"/>
    </source>
</evidence>
<dbReference type="OrthoDB" id="1523826at2"/>
<reference evidence="9 11" key="2">
    <citation type="submission" date="2016-10" db="EMBL/GenBank/DDBJ databases">
        <authorList>
            <person name="Varghese N."/>
            <person name="Submissions S."/>
        </authorList>
    </citation>
    <scope>NUCLEOTIDE SEQUENCE [LARGE SCALE GENOMIC DNA]</scope>
    <source>
        <strain evidence="9 11">DSW-5</strain>
    </source>
</reference>
<keyword evidence="4 5" id="KW-0963">Cytoplasm</keyword>
<evidence type="ECO:0000313" key="11">
    <source>
        <dbReference type="Proteomes" id="UP000183071"/>
    </source>
</evidence>
<name>A0A0M9CGH0_9FLAO</name>
<sequence>MFKPKKKSFTVDEIKRKIEQFCVYQDRCHKEVEQKMRDYELIPEAREMILLSLMQDNFLNEERFAKSFARGKFRIKSWGKQRIIRELKFRDISTYNIKTALKEIDENEYLETIYRVTENRNNVISESDNYKRKKKLIDFLMRKGFENELIFKTVNEVLENTI</sequence>
<evidence type="ECO:0000259" key="6">
    <source>
        <dbReference type="Pfam" id="PF02631"/>
    </source>
</evidence>
<feature type="domain" description="RecX third three-helical" evidence="7">
    <location>
        <begin position="108"/>
        <end position="152"/>
    </location>
</feature>
<dbReference type="RefSeq" id="WP_053973835.1">
    <property type="nucleotide sequence ID" value="NZ_FNUE01000001.1"/>
</dbReference>
<organism evidence="8 10">
    <name type="scientific">Polaribacter dokdonensis DSW-5</name>
    <dbReference type="NCBI Taxonomy" id="1300348"/>
    <lineage>
        <taxon>Bacteria</taxon>
        <taxon>Pseudomonadati</taxon>
        <taxon>Bacteroidota</taxon>
        <taxon>Flavobacteriia</taxon>
        <taxon>Flavobacteriales</taxon>
        <taxon>Flavobacteriaceae</taxon>
    </lineage>
</organism>
<dbReference type="Proteomes" id="UP000183071">
    <property type="component" value="Unassembled WGS sequence"/>
</dbReference>
<dbReference type="PATRIC" id="fig|1300348.6.peg.1238"/>
<dbReference type="PANTHER" id="PTHR33602">
    <property type="entry name" value="REGULATORY PROTEIN RECX FAMILY PROTEIN"/>
    <property type="match status" value="1"/>
</dbReference>
<evidence type="ECO:0000256" key="3">
    <source>
        <dbReference type="ARBA" id="ARBA00018111"/>
    </source>
</evidence>
<gene>
    <name evidence="5" type="primary">recX</name>
    <name evidence="8" type="ORF">I602_1239</name>
    <name evidence="9" type="ORF">SAMN05444353_0533</name>
</gene>
<evidence type="ECO:0000256" key="5">
    <source>
        <dbReference type="HAMAP-Rule" id="MF_01114"/>
    </source>
</evidence>